<dbReference type="Gene3D" id="3.90.550.10">
    <property type="entry name" value="Spore Coat Polysaccharide Biosynthesis Protein SpsA, Chain A"/>
    <property type="match status" value="1"/>
</dbReference>
<proteinExistence type="inferred from homology"/>
<dbReference type="RefSeq" id="WP_175502703.1">
    <property type="nucleotide sequence ID" value="NZ_CP054840.1"/>
</dbReference>
<evidence type="ECO:0000256" key="1">
    <source>
        <dbReference type="ARBA" id="ARBA00006739"/>
    </source>
</evidence>
<dbReference type="GO" id="GO:0016757">
    <property type="term" value="F:glycosyltransferase activity"/>
    <property type="evidence" value="ECO:0007669"/>
    <property type="project" value="UniProtKB-KW"/>
</dbReference>
<dbReference type="PANTHER" id="PTHR43179:SF12">
    <property type="entry name" value="GALACTOFURANOSYLTRANSFERASE GLFT2"/>
    <property type="match status" value="1"/>
</dbReference>
<dbReference type="KEGG" id="aant:HUK68_02025"/>
<dbReference type="SUPFAM" id="SSF53448">
    <property type="entry name" value="Nucleotide-diphospho-sugar transferases"/>
    <property type="match status" value="1"/>
</dbReference>
<accession>A0A6N1X0A6</accession>
<dbReference type="PANTHER" id="PTHR43179">
    <property type="entry name" value="RHAMNOSYLTRANSFERASE WBBL"/>
    <property type="match status" value="1"/>
</dbReference>
<evidence type="ECO:0000256" key="2">
    <source>
        <dbReference type="ARBA" id="ARBA00022676"/>
    </source>
</evidence>
<reference evidence="4 5" key="1">
    <citation type="submission" date="2020-06" db="EMBL/GenBank/DDBJ databases">
        <title>Acidovorax antarctica sp. nov., isolated from Corinth ice sheet soil, Antarctic Fields Peninsula.</title>
        <authorList>
            <person name="Xu Q."/>
            <person name="Peng F."/>
        </authorList>
    </citation>
    <scope>NUCLEOTIDE SEQUENCE [LARGE SCALE GENOMIC DNA]</scope>
    <source>
        <strain evidence="4 5">16-35-5</strain>
    </source>
</reference>
<dbReference type="AlphaFoldDB" id="A0A6N1X0A6"/>
<organism evidence="4 5">
    <name type="scientific">Comamonas antarctica</name>
    <dbReference type="NCBI Taxonomy" id="2743470"/>
    <lineage>
        <taxon>Bacteria</taxon>
        <taxon>Pseudomonadati</taxon>
        <taxon>Pseudomonadota</taxon>
        <taxon>Betaproteobacteria</taxon>
        <taxon>Burkholderiales</taxon>
        <taxon>Comamonadaceae</taxon>
        <taxon>Comamonas</taxon>
    </lineage>
</organism>
<evidence type="ECO:0000256" key="3">
    <source>
        <dbReference type="ARBA" id="ARBA00022679"/>
    </source>
</evidence>
<name>A0A6N1X0A6_9BURK</name>
<dbReference type="Proteomes" id="UP000509579">
    <property type="component" value="Chromosome"/>
</dbReference>
<keyword evidence="3 4" id="KW-0808">Transferase</keyword>
<evidence type="ECO:0000313" key="4">
    <source>
        <dbReference type="EMBL" id="QKV51773.1"/>
    </source>
</evidence>
<dbReference type="InterPro" id="IPR029044">
    <property type="entry name" value="Nucleotide-diphossugar_trans"/>
</dbReference>
<sequence>MNSAPAGDGLVVSIVSHGHAPQVAALLCQLADCCGASVARVVLTLNVPEPEAAFAAPPGGWPFALQITRNAAPLGFGANHNRALAGASERFVCVLNPDVVLLPAEGDVMAALCQAAAGAGVGIAYPVQVDAAGVEQDSRRELTTPLSLLQRRLLGRKPRRCDWVNAACVVLPAPVWHAVAGFDESFFMYCEDVDLSLRVQLGGWKLAATPVRIVHAGQRASGRQWQHFKWHVRSLWTLWQSPAYAKSLRRLRHQGHIAP</sequence>
<keyword evidence="2" id="KW-0328">Glycosyltransferase</keyword>
<gene>
    <name evidence="4" type="ORF">HUK68_02025</name>
</gene>
<dbReference type="EMBL" id="CP054840">
    <property type="protein sequence ID" value="QKV51773.1"/>
    <property type="molecule type" value="Genomic_DNA"/>
</dbReference>
<comment type="similarity">
    <text evidence="1">Belongs to the glycosyltransferase 2 family.</text>
</comment>
<protein>
    <submittedName>
        <fullName evidence="4">Glycosyl transferase</fullName>
    </submittedName>
</protein>
<evidence type="ECO:0000313" key="5">
    <source>
        <dbReference type="Proteomes" id="UP000509579"/>
    </source>
</evidence>
<keyword evidence="5" id="KW-1185">Reference proteome</keyword>